<feature type="region of interest" description="Disordered" evidence="1">
    <location>
        <begin position="1"/>
        <end position="21"/>
    </location>
</feature>
<keyword evidence="3" id="KW-1185">Reference proteome</keyword>
<feature type="compositionally biased region" description="Basic and acidic residues" evidence="1">
    <location>
        <begin position="73"/>
        <end position="88"/>
    </location>
</feature>
<protein>
    <submittedName>
        <fullName evidence="2">Uncharacterized protein</fullName>
    </submittedName>
</protein>
<evidence type="ECO:0000313" key="2">
    <source>
        <dbReference type="EMBL" id="KAK1126281.1"/>
    </source>
</evidence>
<evidence type="ECO:0000256" key="1">
    <source>
        <dbReference type="SAM" id="MobiDB-lite"/>
    </source>
</evidence>
<feature type="compositionally biased region" description="Basic and acidic residues" evidence="1">
    <location>
        <begin position="97"/>
        <end position="122"/>
    </location>
</feature>
<feature type="region of interest" description="Disordered" evidence="1">
    <location>
        <begin position="42"/>
        <end position="127"/>
    </location>
</feature>
<proteinExistence type="predicted"/>
<name>A0AA40KN60_9HYME</name>
<reference evidence="2" key="1">
    <citation type="submission" date="2021-10" db="EMBL/GenBank/DDBJ databases">
        <title>Melipona bicolor Genome sequencing and assembly.</title>
        <authorList>
            <person name="Araujo N.S."/>
            <person name="Arias M.C."/>
        </authorList>
    </citation>
    <scope>NUCLEOTIDE SEQUENCE</scope>
    <source>
        <strain evidence="2">USP_2M_L1-L4_2017</strain>
        <tissue evidence="2">Whole body</tissue>
    </source>
</reference>
<sequence length="140" mass="15775">MALRTTRRRTRAALGTDAEETDAAVDVKLEEKNHIVGVNWDRFPSESSEKKKKEGERSLHNRDDFTKAQNDAVHLRDEDTGNGDEQRRSIHVNVAADRQDKSGDSRIDPELVRHQAKGDRECGSPVQNCVRKDRAGAEVD</sequence>
<comment type="caution">
    <text evidence="2">The sequence shown here is derived from an EMBL/GenBank/DDBJ whole genome shotgun (WGS) entry which is preliminary data.</text>
</comment>
<dbReference type="AlphaFoldDB" id="A0AA40KN60"/>
<feature type="compositionally biased region" description="Basic and acidic residues" evidence="1">
    <location>
        <begin position="43"/>
        <end position="66"/>
    </location>
</feature>
<dbReference type="EMBL" id="JAHYIQ010000014">
    <property type="protein sequence ID" value="KAK1126281.1"/>
    <property type="molecule type" value="Genomic_DNA"/>
</dbReference>
<dbReference type="Proteomes" id="UP001177670">
    <property type="component" value="Unassembled WGS sequence"/>
</dbReference>
<accession>A0AA40KN60</accession>
<evidence type="ECO:0000313" key="3">
    <source>
        <dbReference type="Proteomes" id="UP001177670"/>
    </source>
</evidence>
<feature type="compositionally biased region" description="Basic residues" evidence="1">
    <location>
        <begin position="1"/>
        <end position="11"/>
    </location>
</feature>
<organism evidence="2 3">
    <name type="scientific">Melipona bicolor</name>
    <dbReference type="NCBI Taxonomy" id="60889"/>
    <lineage>
        <taxon>Eukaryota</taxon>
        <taxon>Metazoa</taxon>
        <taxon>Ecdysozoa</taxon>
        <taxon>Arthropoda</taxon>
        <taxon>Hexapoda</taxon>
        <taxon>Insecta</taxon>
        <taxon>Pterygota</taxon>
        <taxon>Neoptera</taxon>
        <taxon>Endopterygota</taxon>
        <taxon>Hymenoptera</taxon>
        <taxon>Apocrita</taxon>
        <taxon>Aculeata</taxon>
        <taxon>Apoidea</taxon>
        <taxon>Anthophila</taxon>
        <taxon>Apidae</taxon>
        <taxon>Melipona</taxon>
    </lineage>
</organism>
<gene>
    <name evidence="2" type="ORF">K0M31_004912</name>
</gene>